<feature type="transmembrane region" description="Helical" evidence="6">
    <location>
        <begin position="334"/>
        <end position="352"/>
    </location>
</feature>
<feature type="transmembrane region" description="Helical" evidence="6">
    <location>
        <begin position="42"/>
        <end position="63"/>
    </location>
</feature>
<evidence type="ECO:0000256" key="3">
    <source>
        <dbReference type="ARBA" id="ARBA00022692"/>
    </source>
</evidence>
<reference evidence="8 9" key="1">
    <citation type="journal article" date="2011" name="J. Bacteriol.">
        <title>Complete genome sequence of Yersinia enterocolitica subsp. palearctica serogroup O:3.</title>
        <authorList>
            <person name="Batzilla J."/>
            <person name="Hoper D."/>
            <person name="Antonenka U."/>
            <person name="Heesemann J."/>
            <person name="Rakin A."/>
        </authorList>
    </citation>
    <scope>NUCLEOTIDE SEQUENCE [LARGE SCALE GENOMIC DNA]</scope>
    <source>
        <strain evidence="9">DSM 13030 / CIP 106945 / Y11</strain>
    </source>
</reference>
<keyword evidence="3 6" id="KW-0812">Transmembrane</keyword>
<dbReference type="EMBL" id="FR729477">
    <property type="protein sequence ID" value="CBY26946.1"/>
    <property type="molecule type" value="Genomic_DNA"/>
</dbReference>
<dbReference type="InterPro" id="IPR036259">
    <property type="entry name" value="MFS_trans_sf"/>
</dbReference>
<dbReference type="HOGENOM" id="CLU_001265_61_2_6"/>
<keyword evidence="8" id="KW-0813">Transport</keyword>
<organism evidence="8 9">
    <name type="scientific">Yersinia enterocolitica subsp. palearctica serotype O:3 (strain DSM 13030 / CIP 106945 / Y11)</name>
    <dbReference type="NCBI Taxonomy" id="930944"/>
    <lineage>
        <taxon>Bacteria</taxon>
        <taxon>Pseudomonadati</taxon>
        <taxon>Pseudomonadota</taxon>
        <taxon>Gammaproteobacteria</taxon>
        <taxon>Enterobacterales</taxon>
        <taxon>Yersiniaceae</taxon>
        <taxon>Yersinia</taxon>
    </lineage>
</organism>
<comment type="subcellular location">
    <subcellularLocation>
        <location evidence="1">Cell membrane</location>
        <topology evidence="1">Multi-pass membrane protein</topology>
    </subcellularLocation>
</comment>
<sequence>MPLAIIALTIATFGIGTSEFVIMGLLPEVAHDLGVSIPKTGMLVSVYAMGVVIGAPLLAIATARVPRKSTLLGLIVLFIIGNILCALAETYNLLMAARIIAALCHGTFFGLASVVATDLVQPNRRARAIALVFMGVTLANVLGVPLGTAIGQVFGWRAAFWGVSAIGIVAIIAVIAWLPSNIPMKKISPKLEFKTLMQKKVQTALLLSVLTNTSLFTVFTYIAPLLREVTRVSEHGVTIVLLILGVGLSIGSVLGGRLGDKNLVGSMTRLIVILIGILLALHYTIGFYLPAVLTLFIWSIVAFALCPMLQLLVVDQARDAPNLASTFNQSAFNLGNALGAWLGGTLLAFGLHLQQLPLAAMAVMIVALVTMLRLRMHFRRVAIVQPIS</sequence>
<keyword evidence="8" id="KW-0762">Sugar transport</keyword>
<dbReference type="PANTHER" id="PTHR43124">
    <property type="entry name" value="PURINE EFFLUX PUMP PBUE"/>
    <property type="match status" value="1"/>
</dbReference>
<dbReference type="RefSeq" id="WP_005178670.1">
    <property type="nucleotide sequence ID" value="NC_017564.1"/>
</dbReference>
<evidence type="ECO:0000256" key="5">
    <source>
        <dbReference type="ARBA" id="ARBA00023136"/>
    </source>
</evidence>
<dbReference type="CDD" id="cd17324">
    <property type="entry name" value="MFS_NepI_like"/>
    <property type="match status" value="1"/>
</dbReference>
<evidence type="ECO:0000256" key="2">
    <source>
        <dbReference type="ARBA" id="ARBA00022475"/>
    </source>
</evidence>
<keyword evidence="5 6" id="KW-0472">Membrane</keyword>
<evidence type="ECO:0000256" key="6">
    <source>
        <dbReference type="SAM" id="Phobius"/>
    </source>
</evidence>
<dbReference type="GeneID" id="31409303"/>
<keyword evidence="4 6" id="KW-1133">Transmembrane helix</keyword>
<feature type="transmembrane region" description="Helical" evidence="6">
    <location>
        <begin position="201"/>
        <end position="223"/>
    </location>
</feature>
<feature type="transmembrane region" description="Helical" evidence="6">
    <location>
        <begin position="295"/>
        <end position="314"/>
    </location>
</feature>
<feature type="transmembrane region" description="Helical" evidence="6">
    <location>
        <begin position="358"/>
        <end position="374"/>
    </location>
</feature>
<dbReference type="InterPro" id="IPR020846">
    <property type="entry name" value="MFS_dom"/>
</dbReference>
<evidence type="ECO:0000259" key="7">
    <source>
        <dbReference type="PROSITE" id="PS50850"/>
    </source>
</evidence>
<proteinExistence type="predicted"/>
<dbReference type="Proteomes" id="UP000008084">
    <property type="component" value="Chromosome"/>
</dbReference>
<dbReference type="PANTHER" id="PTHR43124:SF8">
    <property type="entry name" value="INNER MEMBRANE TRANSPORT PROTEIN YDHP"/>
    <property type="match status" value="1"/>
</dbReference>
<feature type="domain" description="Major facilitator superfamily (MFS) profile" evidence="7">
    <location>
        <begin position="4"/>
        <end position="379"/>
    </location>
</feature>
<dbReference type="AlphaFoldDB" id="A0A0H3NU90"/>
<feature type="transmembrane region" description="Helical" evidence="6">
    <location>
        <begin position="158"/>
        <end position="180"/>
    </location>
</feature>
<dbReference type="InterPro" id="IPR050189">
    <property type="entry name" value="MFS_Efflux_Transporters"/>
</dbReference>
<evidence type="ECO:0000313" key="8">
    <source>
        <dbReference type="EMBL" id="CBY26946.1"/>
    </source>
</evidence>
<dbReference type="KEGG" id="yey:Y11_12351"/>
<dbReference type="InterPro" id="IPR011701">
    <property type="entry name" value="MFS"/>
</dbReference>
<evidence type="ECO:0000313" key="9">
    <source>
        <dbReference type="Proteomes" id="UP000008084"/>
    </source>
</evidence>
<dbReference type="Gene3D" id="1.20.1250.20">
    <property type="entry name" value="MFS general substrate transporter like domains"/>
    <property type="match status" value="2"/>
</dbReference>
<dbReference type="SUPFAM" id="SSF103473">
    <property type="entry name" value="MFS general substrate transporter"/>
    <property type="match status" value="1"/>
</dbReference>
<keyword evidence="2" id="KW-1003">Cell membrane</keyword>
<dbReference type="Pfam" id="PF07690">
    <property type="entry name" value="MFS_1"/>
    <property type="match status" value="1"/>
</dbReference>
<feature type="transmembrane region" description="Helical" evidence="6">
    <location>
        <begin position="270"/>
        <end position="289"/>
    </location>
</feature>
<feature type="transmembrane region" description="Helical" evidence="6">
    <location>
        <begin position="95"/>
        <end position="116"/>
    </location>
</feature>
<dbReference type="PROSITE" id="PS50850">
    <property type="entry name" value="MFS"/>
    <property type="match status" value="1"/>
</dbReference>
<feature type="transmembrane region" description="Helical" evidence="6">
    <location>
        <begin position="128"/>
        <end position="146"/>
    </location>
</feature>
<dbReference type="GO" id="GO:0022857">
    <property type="term" value="F:transmembrane transporter activity"/>
    <property type="evidence" value="ECO:0007669"/>
    <property type="project" value="InterPro"/>
</dbReference>
<dbReference type="PATRIC" id="fig|930944.6.peg.1225"/>
<accession>A0A0H3NU90</accession>
<dbReference type="GO" id="GO:0005886">
    <property type="term" value="C:plasma membrane"/>
    <property type="evidence" value="ECO:0007669"/>
    <property type="project" value="UniProtKB-SubCell"/>
</dbReference>
<feature type="transmembrane region" description="Helical" evidence="6">
    <location>
        <begin position="70"/>
        <end position="89"/>
    </location>
</feature>
<evidence type="ECO:0000256" key="1">
    <source>
        <dbReference type="ARBA" id="ARBA00004651"/>
    </source>
</evidence>
<gene>
    <name evidence="8" type="ordered locus">Y11_12351</name>
</gene>
<evidence type="ECO:0000256" key="4">
    <source>
        <dbReference type="ARBA" id="ARBA00022989"/>
    </source>
</evidence>
<feature type="transmembrane region" description="Helical" evidence="6">
    <location>
        <begin position="235"/>
        <end position="258"/>
    </location>
</feature>
<protein>
    <submittedName>
        <fullName evidence="8">Putative sugar transport protein</fullName>
    </submittedName>
</protein>
<name>A0A0H3NU90_YERE1</name>